<evidence type="ECO:0000313" key="16">
    <source>
        <dbReference type="Proteomes" id="UP000223759"/>
    </source>
</evidence>
<dbReference type="Proteomes" id="UP000223759">
    <property type="component" value="Unassembled WGS sequence"/>
</dbReference>
<evidence type="ECO:0000256" key="10">
    <source>
        <dbReference type="ARBA" id="ARBA00030308"/>
    </source>
</evidence>
<dbReference type="RefSeq" id="WP_076754589.1">
    <property type="nucleotide sequence ID" value="NZ_CP023018.1"/>
</dbReference>
<name>A0A1R3VSG7_9GAMM</name>
<evidence type="ECO:0000256" key="3">
    <source>
        <dbReference type="ARBA" id="ARBA00012453"/>
    </source>
</evidence>
<dbReference type="GO" id="GO:0047631">
    <property type="term" value="F:ADP-ribose diphosphatase activity"/>
    <property type="evidence" value="ECO:0007669"/>
    <property type="project" value="UniProtKB-EC"/>
</dbReference>
<evidence type="ECO:0000256" key="4">
    <source>
        <dbReference type="ARBA" id="ARBA00013297"/>
    </source>
</evidence>
<keyword evidence="6" id="KW-0378">Hydrolase</keyword>
<dbReference type="GO" id="GO:0006753">
    <property type="term" value="P:nucleoside phosphate metabolic process"/>
    <property type="evidence" value="ECO:0007669"/>
    <property type="project" value="TreeGrafter"/>
</dbReference>
<dbReference type="PANTHER" id="PTHR11839:SF5">
    <property type="entry name" value="ADP-RIBOSE PYROPHOSPHATASE"/>
    <property type="match status" value="1"/>
</dbReference>
<keyword evidence="7 13" id="KW-0460">Magnesium</keyword>
<proteinExistence type="inferred from homology"/>
<dbReference type="PROSITE" id="PS51462">
    <property type="entry name" value="NUDIX"/>
    <property type="match status" value="1"/>
</dbReference>
<comment type="similarity">
    <text evidence="2">Belongs to the Nudix hydrolase family. NudF subfamily.</text>
</comment>
<dbReference type="CDD" id="cd24155">
    <property type="entry name" value="NUDIX_ADPRase"/>
    <property type="match status" value="1"/>
</dbReference>
<dbReference type="GO" id="GO:0005829">
    <property type="term" value="C:cytosol"/>
    <property type="evidence" value="ECO:0007669"/>
    <property type="project" value="TreeGrafter"/>
</dbReference>
<dbReference type="PROSITE" id="PS00893">
    <property type="entry name" value="NUDIX_BOX"/>
    <property type="match status" value="1"/>
</dbReference>
<dbReference type="EC" id="3.6.1.13" evidence="3"/>
<evidence type="ECO:0000256" key="1">
    <source>
        <dbReference type="ARBA" id="ARBA00001946"/>
    </source>
</evidence>
<dbReference type="InterPro" id="IPR020084">
    <property type="entry name" value="NUDIX_hydrolase_CS"/>
</dbReference>
<evidence type="ECO:0000313" key="15">
    <source>
        <dbReference type="EMBL" id="SIT66099.1"/>
    </source>
</evidence>
<dbReference type="PANTHER" id="PTHR11839">
    <property type="entry name" value="UDP/ADP-SUGAR PYROPHOSPHATASE"/>
    <property type="match status" value="1"/>
</dbReference>
<keyword evidence="5 13" id="KW-0479">Metal-binding</keyword>
<dbReference type="GO" id="GO:0019693">
    <property type="term" value="P:ribose phosphate metabolic process"/>
    <property type="evidence" value="ECO:0007669"/>
    <property type="project" value="TreeGrafter"/>
</dbReference>
<dbReference type="STRING" id="233100.SAMN05216526_0477"/>
<evidence type="ECO:0000256" key="8">
    <source>
        <dbReference type="ARBA" id="ARBA00025164"/>
    </source>
</evidence>
<sequence length="196" mass="22290">MNWKLLNQEMLYDGFFKLRRLQLSHSRFAGGEPIEVQRELLDRGHAAGVLPYDPIADRVLLIEQFRVGALESPHSPWLIEIIAGMIGPGENPQEVVRREALEEANCPLQELVHVHDYYSSPGGTSERITIYVANADLTNAGGIHGLEYEGEDIRTHVLDAEEAFELLRQQRIDNAMGVIALQWLMLHREQIQAQWT</sequence>
<organism evidence="15 16">
    <name type="scientific">Ectothiorhodosinus mongolicus</name>
    <dbReference type="NCBI Taxonomy" id="233100"/>
    <lineage>
        <taxon>Bacteria</taxon>
        <taxon>Pseudomonadati</taxon>
        <taxon>Pseudomonadota</taxon>
        <taxon>Gammaproteobacteria</taxon>
        <taxon>Chromatiales</taxon>
        <taxon>Ectothiorhodospiraceae</taxon>
        <taxon>Ectothiorhodosinus</taxon>
    </lineage>
</organism>
<keyword evidence="16" id="KW-1185">Reference proteome</keyword>
<evidence type="ECO:0000256" key="7">
    <source>
        <dbReference type="ARBA" id="ARBA00022842"/>
    </source>
</evidence>
<evidence type="ECO:0000256" key="12">
    <source>
        <dbReference type="ARBA" id="ARBA00049546"/>
    </source>
</evidence>
<evidence type="ECO:0000256" key="13">
    <source>
        <dbReference type="PIRSR" id="PIRSR604385-2"/>
    </source>
</evidence>
<dbReference type="GO" id="GO:0019144">
    <property type="term" value="F:ADP-sugar diphosphatase activity"/>
    <property type="evidence" value="ECO:0007669"/>
    <property type="project" value="TreeGrafter"/>
</dbReference>
<dbReference type="OrthoDB" id="7066556at2"/>
<dbReference type="InterPro" id="IPR000086">
    <property type="entry name" value="NUDIX_hydrolase_dom"/>
</dbReference>
<dbReference type="NCBIfam" id="TIGR00052">
    <property type="entry name" value="nudix-type nucleoside diphosphatase, YffH/AdpP family"/>
    <property type="match status" value="1"/>
</dbReference>
<accession>A0A1R3VSG7</accession>
<feature type="binding site" evidence="13">
    <location>
        <position position="99"/>
    </location>
    <ligand>
        <name>Mg(2+)</name>
        <dbReference type="ChEBI" id="CHEBI:18420"/>
        <label>1</label>
    </ligand>
</feature>
<dbReference type="EMBL" id="FTPK01000001">
    <property type="protein sequence ID" value="SIT66099.1"/>
    <property type="molecule type" value="Genomic_DNA"/>
</dbReference>
<dbReference type="SUPFAM" id="SSF55811">
    <property type="entry name" value="Nudix"/>
    <property type="match status" value="1"/>
</dbReference>
<dbReference type="Pfam" id="PF00293">
    <property type="entry name" value="NUDIX"/>
    <property type="match status" value="1"/>
</dbReference>
<comment type="catalytic activity">
    <reaction evidence="12">
        <text>ADP-D-ribose + H2O = D-ribose 5-phosphate + AMP + 2 H(+)</text>
        <dbReference type="Rhea" id="RHEA:10412"/>
        <dbReference type="ChEBI" id="CHEBI:15377"/>
        <dbReference type="ChEBI" id="CHEBI:15378"/>
        <dbReference type="ChEBI" id="CHEBI:57967"/>
        <dbReference type="ChEBI" id="CHEBI:78346"/>
        <dbReference type="ChEBI" id="CHEBI:456215"/>
        <dbReference type="EC" id="3.6.1.13"/>
    </reaction>
</comment>
<evidence type="ECO:0000256" key="6">
    <source>
        <dbReference type="ARBA" id="ARBA00022801"/>
    </source>
</evidence>
<evidence type="ECO:0000256" key="9">
    <source>
        <dbReference type="ARBA" id="ARBA00030162"/>
    </source>
</evidence>
<evidence type="ECO:0000256" key="5">
    <source>
        <dbReference type="ARBA" id="ARBA00022723"/>
    </source>
</evidence>
<gene>
    <name evidence="15" type="ORF">SAMN05216526_0477</name>
</gene>
<evidence type="ECO:0000256" key="11">
    <source>
        <dbReference type="ARBA" id="ARBA00033056"/>
    </source>
</evidence>
<feature type="binding site" evidence="13">
    <location>
        <position position="83"/>
    </location>
    <ligand>
        <name>Mg(2+)</name>
        <dbReference type="ChEBI" id="CHEBI:18420"/>
        <label>1</label>
    </ligand>
</feature>
<comment type="function">
    <text evidence="8">Acts on ADP-mannose and ADP-glucose as well as ADP-ribose. Prevents glycogen biosynthesis. The reaction catalyzed by this enzyme is a limiting step of the gluconeogenic process.</text>
</comment>
<feature type="domain" description="Nudix hydrolase" evidence="14">
    <location>
        <begin position="42"/>
        <end position="180"/>
    </location>
</feature>
<dbReference type="InterPro" id="IPR004385">
    <property type="entry name" value="NDP_pyrophosphatase"/>
</dbReference>
<reference evidence="15 16" key="1">
    <citation type="submission" date="2017-01" db="EMBL/GenBank/DDBJ databases">
        <authorList>
            <person name="Mah S.A."/>
            <person name="Swanson W.J."/>
            <person name="Moy G.W."/>
            <person name="Vacquier V.D."/>
        </authorList>
    </citation>
    <scope>NUCLEOTIDE SEQUENCE [LARGE SCALE GENOMIC DNA]</scope>
    <source>
        <strain evidence="15 16">M9</strain>
    </source>
</reference>
<protein>
    <recommendedName>
        <fullName evidence="4">ADP-ribose pyrophosphatase</fullName>
        <ecNumber evidence="3">3.6.1.13</ecNumber>
    </recommendedName>
    <alternativeName>
        <fullName evidence="9">ADP-ribose diphosphatase</fullName>
    </alternativeName>
    <alternativeName>
        <fullName evidence="11">ADP-ribose phosphohydrolase</fullName>
    </alternativeName>
    <alternativeName>
        <fullName evidence="10">Adenosine diphosphoribose pyrophosphatase</fullName>
    </alternativeName>
</protein>
<dbReference type="GO" id="GO:0046872">
    <property type="term" value="F:metal ion binding"/>
    <property type="evidence" value="ECO:0007669"/>
    <property type="project" value="UniProtKB-KW"/>
</dbReference>
<feature type="binding site" evidence="13">
    <location>
        <position position="151"/>
    </location>
    <ligand>
        <name>Mg(2+)</name>
        <dbReference type="ChEBI" id="CHEBI:18420"/>
        <label>2</label>
    </ligand>
</feature>
<dbReference type="AlphaFoldDB" id="A0A1R3VSG7"/>
<dbReference type="InterPro" id="IPR015797">
    <property type="entry name" value="NUDIX_hydrolase-like_dom_sf"/>
</dbReference>
<evidence type="ECO:0000259" key="14">
    <source>
        <dbReference type="PROSITE" id="PS51462"/>
    </source>
</evidence>
<feature type="binding site" evidence="13">
    <location>
        <position position="103"/>
    </location>
    <ligand>
        <name>Mg(2+)</name>
        <dbReference type="ChEBI" id="CHEBI:18420"/>
        <label>1</label>
    </ligand>
</feature>
<dbReference type="Gene3D" id="3.90.79.10">
    <property type="entry name" value="Nucleoside Triphosphate Pyrophosphohydrolase"/>
    <property type="match status" value="1"/>
</dbReference>
<comment type="cofactor">
    <cofactor evidence="1 13">
        <name>Mg(2+)</name>
        <dbReference type="ChEBI" id="CHEBI:18420"/>
    </cofactor>
</comment>
<evidence type="ECO:0000256" key="2">
    <source>
        <dbReference type="ARBA" id="ARBA00007482"/>
    </source>
</evidence>